<feature type="transmembrane region" description="Helical" evidence="1">
    <location>
        <begin position="35"/>
        <end position="60"/>
    </location>
</feature>
<feature type="transmembrane region" description="Helical" evidence="1">
    <location>
        <begin position="210"/>
        <end position="227"/>
    </location>
</feature>
<keyword evidence="1" id="KW-0812">Transmembrane</keyword>
<evidence type="ECO:0000256" key="1">
    <source>
        <dbReference type="SAM" id="Phobius"/>
    </source>
</evidence>
<evidence type="ECO:0000313" key="4">
    <source>
        <dbReference type="Proteomes" id="UP000494249"/>
    </source>
</evidence>
<sequence>MHALPWVAIFLAAVSVVVRGPRLSTLGLLALGYGLAFGFGVLQPLAAIPITLLAGTGLLLQRDPPPAARLLCNLVFVALAIGLFQHWLPGFHNLQVFHAERLTPDAAPFTMYLNFDKPLIGFWLVLTYPWIQPEKDWRALAVSAVAACAATSLICLSIAFVAGSIAWAPKWPHLGWLWALNNLLLVAFAEEAFFRGYVQGGIARLTVDRPHAQWVALVVGAVLFGALHSQGGALLVVLATIAGLGSGLAYRAGGLQAAMLTHFGLNLIQFGLFTYPFIARV</sequence>
<dbReference type="InterPro" id="IPR003675">
    <property type="entry name" value="Rce1/LyrA-like_dom"/>
</dbReference>
<feature type="transmembrane region" description="Helical" evidence="1">
    <location>
        <begin position="140"/>
        <end position="168"/>
    </location>
</feature>
<dbReference type="Pfam" id="PF02517">
    <property type="entry name" value="Rce1-like"/>
    <property type="match status" value="1"/>
</dbReference>
<reference evidence="3 4" key="1">
    <citation type="submission" date="2020-04" db="EMBL/GenBank/DDBJ databases">
        <authorList>
            <person name="De Canck E."/>
        </authorList>
    </citation>
    <scope>NUCLEOTIDE SEQUENCE [LARGE SCALE GENOMIC DNA]</scope>
    <source>
        <strain evidence="3 4">LMG 22037</strain>
    </source>
</reference>
<feature type="domain" description="CAAX prenyl protease 2/Lysostaphin resistance protein A-like" evidence="2">
    <location>
        <begin position="175"/>
        <end position="268"/>
    </location>
</feature>
<proteinExistence type="predicted"/>
<dbReference type="GO" id="GO:0080120">
    <property type="term" value="P:CAAX-box protein maturation"/>
    <property type="evidence" value="ECO:0007669"/>
    <property type="project" value="UniProtKB-ARBA"/>
</dbReference>
<evidence type="ECO:0000313" key="3">
    <source>
        <dbReference type="EMBL" id="CAB3738212.1"/>
    </source>
</evidence>
<feature type="transmembrane region" description="Helical" evidence="1">
    <location>
        <begin position="67"/>
        <end position="89"/>
    </location>
</feature>
<feature type="transmembrane region" description="Helical" evidence="1">
    <location>
        <begin position="174"/>
        <end position="198"/>
    </location>
</feature>
<dbReference type="GO" id="GO:0004175">
    <property type="term" value="F:endopeptidase activity"/>
    <property type="evidence" value="ECO:0007669"/>
    <property type="project" value="UniProtKB-ARBA"/>
</dbReference>
<dbReference type="AlphaFoldDB" id="A0A6J5CI10"/>
<keyword evidence="1" id="KW-1133">Transmembrane helix</keyword>
<gene>
    <name evidence="3" type="ORF">LMG22037_06215</name>
</gene>
<feature type="transmembrane region" description="Helical" evidence="1">
    <location>
        <begin position="257"/>
        <end position="278"/>
    </location>
</feature>
<accession>A0A6J5CI10</accession>
<keyword evidence="1" id="KW-0472">Membrane</keyword>
<dbReference type="RefSeq" id="WP_035484113.1">
    <property type="nucleotide sequence ID" value="NZ_CADFGL010000055.1"/>
</dbReference>
<evidence type="ECO:0000259" key="2">
    <source>
        <dbReference type="Pfam" id="PF02517"/>
    </source>
</evidence>
<protein>
    <recommendedName>
        <fullName evidence="2">CAAX prenyl protease 2/Lysostaphin resistance protein A-like domain-containing protein</fullName>
    </recommendedName>
</protein>
<dbReference type="Proteomes" id="UP000494249">
    <property type="component" value="Unassembled WGS sequence"/>
</dbReference>
<name>A0A6J5CI10_9BURK</name>
<dbReference type="EMBL" id="CADIKB010000058">
    <property type="protein sequence ID" value="CAB3738212.1"/>
    <property type="molecule type" value="Genomic_DNA"/>
</dbReference>
<feature type="transmembrane region" description="Helical" evidence="1">
    <location>
        <begin position="109"/>
        <end position="128"/>
    </location>
</feature>
<organism evidence="3 4">
    <name type="scientific">Paraburkholderia phenoliruptrix</name>
    <dbReference type="NCBI Taxonomy" id="252970"/>
    <lineage>
        <taxon>Bacteria</taxon>
        <taxon>Pseudomonadati</taxon>
        <taxon>Pseudomonadota</taxon>
        <taxon>Betaproteobacteria</taxon>
        <taxon>Burkholderiales</taxon>
        <taxon>Burkholderiaceae</taxon>
        <taxon>Paraburkholderia</taxon>
    </lineage>
</organism>